<dbReference type="AlphaFoldDB" id="A0AAV7TB95"/>
<accession>A0AAV7TB95</accession>
<gene>
    <name evidence="2" type="ORF">NDU88_004988</name>
</gene>
<feature type="region of interest" description="Disordered" evidence="1">
    <location>
        <begin position="58"/>
        <end position="80"/>
    </location>
</feature>
<evidence type="ECO:0000313" key="2">
    <source>
        <dbReference type="EMBL" id="KAJ1173147.1"/>
    </source>
</evidence>
<evidence type="ECO:0000256" key="1">
    <source>
        <dbReference type="SAM" id="MobiDB-lite"/>
    </source>
</evidence>
<dbReference type="EMBL" id="JANPWB010000007">
    <property type="protein sequence ID" value="KAJ1173147.1"/>
    <property type="molecule type" value="Genomic_DNA"/>
</dbReference>
<proteinExistence type="predicted"/>
<name>A0AAV7TB95_PLEWA</name>
<reference evidence="2" key="1">
    <citation type="journal article" date="2022" name="bioRxiv">
        <title>Sequencing and chromosome-scale assembly of the giantPleurodeles waltlgenome.</title>
        <authorList>
            <person name="Brown T."/>
            <person name="Elewa A."/>
            <person name="Iarovenko S."/>
            <person name="Subramanian E."/>
            <person name="Araus A.J."/>
            <person name="Petzold A."/>
            <person name="Susuki M."/>
            <person name="Suzuki K.-i.T."/>
            <person name="Hayashi T."/>
            <person name="Toyoda A."/>
            <person name="Oliveira C."/>
            <person name="Osipova E."/>
            <person name="Leigh N.D."/>
            <person name="Simon A."/>
            <person name="Yun M.H."/>
        </authorList>
    </citation>
    <scope>NUCLEOTIDE SEQUENCE</scope>
    <source>
        <strain evidence="2">20211129_DDA</strain>
        <tissue evidence="2">Liver</tissue>
    </source>
</reference>
<comment type="caution">
    <text evidence="2">The sequence shown here is derived from an EMBL/GenBank/DDBJ whole genome shotgun (WGS) entry which is preliminary data.</text>
</comment>
<sequence>MRAGVFKPTTRNNRYESSYRGGARAGKLLLHGLLRRASEDHREVQPLRNLPLQGSSCRAVTARAAPPRASRDERRRMTLL</sequence>
<evidence type="ECO:0000313" key="3">
    <source>
        <dbReference type="Proteomes" id="UP001066276"/>
    </source>
</evidence>
<feature type="region of interest" description="Disordered" evidence="1">
    <location>
        <begin position="1"/>
        <end position="20"/>
    </location>
</feature>
<keyword evidence="3" id="KW-1185">Reference proteome</keyword>
<feature type="compositionally biased region" description="Low complexity" evidence="1">
    <location>
        <begin position="58"/>
        <end position="68"/>
    </location>
</feature>
<feature type="compositionally biased region" description="Basic and acidic residues" evidence="1">
    <location>
        <begin position="69"/>
        <end position="80"/>
    </location>
</feature>
<dbReference type="Proteomes" id="UP001066276">
    <property type="component" value="Chromosome 4_1"/>
</dbReference>
<organism evidence="2 3">
    <name type="scientific">Pleurodeles waltl</name>
    <name type="common">Iberian ribbed newt</name>
    <dbReference type="NCBI Taxonomy" id="8319"/>
    <lineage>
        <taxon>Eukaryota</taxon>
        <taxon>Metazoa</taxon>
        <taxon>Chordata</taxon>
        <taxon>Craniata</taxon>
        <taxon>Vertebrata</taxon>
        <taxon>Euteleostomi</taxon>
        <taxon>Amphibia</taxon>
        <taxon>Batrachia</taxon>
        <taxon>Caudata</taxon>
        <taxon>Salamandroidea</taxon>
        <taxon>Salamandridae</taxon>
        <taxon>Pleurodelinae</taxon>
        <taxon>Pleurodeles</taxon>
    </lineage>
</organism>
<protein>
    <submittedName>
        <fullName evidence="2">Uncharacterized protein</fullName>
    </submittedName>
</protein>